<evidence type="ECO:0000256" key="2">
    <source>
        <dbReference type="ARBA" id="ARBA00011233"/>
    </source>
</evidence>
<comment type="subunit">
    <text evidence="2">Homotrimer.</text>
</comment>
<evidence type="ECO:0000256" key="7">
    <source>
        <dbReference type="ARBA" id="ARBA00023065"/>
    </source>
</evidence>
<dbReference type="AlphaFoldDB" id="A0A6J5CVM5"/>
<dbReference type="InterPro" id="IPR050298">
    <property type="entry name" value="Gram-neg_bact_OMP"/>
</dbReference>
<evidence type="ECO:0000256" key="10">
    <source>
        <dbReference type="ARBA" id="ARBA00023237"/>
    </source>
</evidence>
<reference evidence="13 14" key="1">
    <citation type="submission" date="2020-04" db="EMBL/GenBank/DDBJ databases">
        <authorList>
            <person name="De Canck E."/>
        </authorList>
    </citation>
    <scope>NUCLEOTIDE SEQUENCE [LARGE SCALE GENOMIC DNA]</scope>
    <source>
        <strain evidence="13 14">LMG 24238</strain>
    </source>
</reference>
<keyword evidence="6 11" id="KW-0732">Signal</keyword>
<dbReference type="EMBL" id="CADIKC010000023">
    <property type="protein sequence ID" value="CAB3745556.1"/>
    <property type="molecule type" value="Genomic_DNA"/>
</dbReference>
<dbReference type="GeneID" id="97046220"/>
<feature type="signal peptide" evidence="11">
    <location>
        <begin position="1"/>
        <end position="20"/>
    </location>
</feature>
<dbReference type="InterPro" id="IPR002299">
    <property type="entry name" value="Porin_Neis"/>
</dbReference>
<dbReference type="PANTHER" id="PTHR34501">
    <property type="entry name" value="PROTEIN YDDL-RELATED"/>
    <property type="match status" value="1"/>
</dbReference>
<dbReference type="Gene3D" id="2.40.160.10">
    <property type="entry name" value="Porin"/>
    <property type="match status" value="1"/>
</dbReference>
<dbReference type="GO" id="GO:0009279">
    <property type="term" value="C:cell outer membrane"/>
    <property type="evidence" value="ECO:0007669"/>
    <property type="project" value="UniProtKB-SubCell"/>
</dbReference>
<evidence type="ECO:0000313" key="13">
    <source>
        <dbReference type="EMBL" id="CAB3745556.1"/>
    </source>
</evidence>
<feature type="domain" description="Porin" evidence="12">
    <location>
        <begin position="9"/>
        <end position="343"/>
    </location>
</feature>
<evidence type="ECO:0000313" key="14">
    <source>
        <dbReference type="Proteomes" id="UP000494255"/>
    </source>
</evidence>
<proteinExistence type="predicted"/>
<dbReference type="InterPro" id="IPR001702">
    <property type="entry name" value="Porin_Gram-ve"/>
</dbReference>
<keyword evidence="9" id="KW-0472">Membrane</keyword>
<evidence type="ECO:0000256" key="9">
    <source>
        <dbReference type="ARBA" id="ARBA00023136"/>
    </source>
</evidence>
<evidence type="ECO:0000256" key="8">
    <source>
        <dbReference type="ARBA" id="ARBA00023114"/>
    </source>
</evidence>
<dbReference type="PANTHER" id="PTHR34501:SF9">
    <property type="entry name" value="MAJOR OUTER MEMBRANE PROTEIN P.IA"/>
    <property type="match status" value="1"/>
</dbReference>
<evidence type="ECO:0000256" key="11">
    <source>
        <dbReference type="SAM" id="SignalP"/>
    </source>
</evidence>
<comment type="subcellular location">
    <subcellularLocation>
        <location evidence="1">Cell outer membrane</location>
        <topology evidence="1">Multi-pass membrane protein</topology>
    </subcellularLocation>
</comment>
<name>A0A6J5CVM5_9BURK</name>
<dbReference type="InterPro" id="IPR023614">
    <property type="entry name" value="Porin_dom_sf"/>
</dbReference>
<dbReference type="Proteomes" id="UP000494255">
    <property type="component" value="Unassembled WGS sequence"/>
</dbReference>
<evidence type="ECO:0000256" key="4">
    <source>
        <dbReference type="ARBA" id="ARBA00022452"/>
    </source>
</evidence>
<evidence type="ECO:0000256" key="1">
    <source>
        <dbReference type="ARBA" id="ARBA00004571"/>
    </source>
</evidence>
<keyword evidence="3" id="KW-0813">Transport</keyword>
<dbReference type="SUPFAM" id="SSF56935">
    <property type="entry name" value="Porins"/>
    <property type="match status" value="1"/>
</dbReference>
<evidence type="ECO:0000256" key="3">
    <source>
        <dbReference type="ARBA" id="ARBA00022448"/>
    </source>
</evidence>
<dbReference type="PRINTS" id="PR00184">
    <property type="entry name" value="NEISSPPORIN"/>
</dbReference>
<feature type="chain" id="PRO_5027065965" description="Porin domain-containing protein" evidence="11">
    <location>
        <begin position="21"/>
        <end position="375"/>
    </location>
</feature>
<dbReference type="PRINTS" id="PR00182">
    <property type="entry name" value="ECOLNEIPORIN"/>
</dbReference>
<evidence type="ECO:0000256" key="6">
    <source>
        <dbReference type="ARBA" id="ARBA00022729"/>
    </source>
</evidence>
<dbReference type="GO" id="GO:0034220">
    <property type="term" value="P:monoatomic ion transmembrane transport"/>
    <property type="evidence" value="ECO:0007669"/>
    <property type="project" value="InterPro"/>
</dbReference>
<dbReference type="GO" id="GO:0046930">
    <property type="term" value="C:pore complex"/>
    <property type="evidence" value="ECO:0007669"/>
    <property type="project" value="UniProtKB-KW"/>
</dbReference>
<dbReference type="Pfam" id="PF13609">
    <property type="entry name" value="Porin_4"/>
    <property type="match status" value="1"/>
</dbReference>
<keyword evidence="10" id="KW-0998">Cell outer membrane</keyword>
<dbReference type="InterPro" id="IPR033900">
    <property type="entry name" value="Gram_neg_porin_domain"/>
</dbReference>
<dbReference type="GO" id="GO:0015288">
    <property type="term" value="F:porin activity"/>
    <property type="evidence" value="ECO:0007669"/>
    <property type="project" value="UniProtKB-KW"/>
</dbReference>
<gene>
    <name evidence="13" type="ORF">LMG24238_07685</name>
</gene>
<accession>A0A6J5CVM5</accession>
<keyword evidence="5" id="KW-0812">Transmembrane</keyword>
<protein>
    <recommendedName>
        <fullName evidence="12">Porin domain-containing protein</fullName>
    </recommendedName>
</protein>
<keyword evidence="7" id="KW-0406">Ion transport</keyword>
<sequence>MKRVVVWLMVLAFAGGKAYAQSSVTFYGLISAGAAYSNNQRGAGGQGHSLWQFYSGPQQPPRWGIKGTEGLGGGLSAIFTLESGYSIGTGTLSQGGRLFGRQAFVGLASTELGTLTLGRQYDEAVTLCWYESACQFAAFGTHIGDNDNVFDTFRINNAVKYRSIDYHGLQFEGAYSFSNEAGAFSDNNAYSAAVSYRRQQFSAGVAFLQVNKPNDPKNANGAVVNDYGFSSPFVTNPASKSGVSHQRMYGAGGAYKFDPTSLSLLYTNVRFDYLDGSRLTLQNLEASLTDFVRPDFLIGVAYIFTTGQYRPQSSSPKWHQVNAGVDYFLGKRTDLYLVGVYQRAAADAPYAQIYSFSPSSTKSQISGVVGLRTKW</sequence>
<dbReference type="CDD" id="cd00342">
    <property type="entry name" value="gram_neg_porins"/>
    <property type="match status" value="1"/>
</dbReference>
<keyword evidence="4" id="KW-1134">Transmembrane beta strand</keyword>
<dbReference type="RefSeq" id="WP_175055027.1">
    <property type="nucleotide sequence ID" value="NZ_CADIKC010000023.1"/>
</dbReference>
<evidence type="ECO:0000259" key="12">
    <source>
        <dbReference type="Pfam" id="PF13609"/>
    </source>
</evidence>
<keyword evidence="8" id="KW-0626">Porin</keyword>
<keyword evidence="14" id="KW-1185">Reference proteome</keyword>
<organism evidence="13 14">
    <name type="scientific">Paraburkholderia sediminicola</name>
    <dbReference type="NCBI Taxonomy" id="458836"/>
    <lineage>
        <taxon>Bacteria</taxon>
        <taxon>Pseudomonadati</taxon>
        <taxon>Pseudomonadota</taxon>
        <taxon>Betaproteobacteria</taxon>
        <taxon>Burkholderiales</taxon>
        <taxon>Burkholderiaceae</taxon>
        <taxon>Paraburkholderia</taxon>
    </lineage>
</organism>
<evidence type="ECO:0000256" key="5">
    <source>
        <dbReference type="ARBA" id="ARBA00022692"/>
    </source>
</evidence>